<dbReference type="AlphaFoldDB" id="A0A3S5CG11"/>
<organism evidence="2 3">
    <name type="scientific">Protopolystoma xenopodis</name>
    <dbReference type="NCBI Taxonomy" id="117903"/>
    <lineage>
        <taxon>Eukaryota</taxon>
        <taxon>Metazoa</taxon>
        <taxon>Spiralia</taxon>
        <taxon>Lophotrochozoa</taxon>
        <taxon>Platyhelminthes</taxon>
        <taxon>Monogenea</taxon>
        <taxon>Polyopisthocotylea</taxon>
        <taxon>Polystomatidea</taxon>
        <taxon>Polystomatidae</taxon>
        <taxon>Protopolystoma</taxon>
    </lineage>
</organism>
<proteinExistence type="predicted"/>
<accession>A0A3S5CG11</accession>
<feature type="compositionally biased region" description="Low complexity" evidence="1">
    <location>
        <begin position="309"/>
        <end position="339"/>
    </location>
</feature>
<protein>
    <submittedName>
        <fullName evidence="2">Uncharacterized protein</fullName>
    </submittedName>
</protein>
<name>A0A3S5CG11_9PLAT</name>
<comment type="caution">
    <text evidence="2">The sequence shown here is derived from an EMBL/GenBank/DDBJ whole genome shotgun (WGS) entry which is preliminary data.</text>
</comment>
<feature type="non-terminal residue" evidence="2">
    <location>
        <position position="434"/>
    </location>
</feature>
<feature type="region of interest" description="Disordered" evidence="1">
    <location>
        <begin position="135"/>
        <end position="162"/>
    </location>
</feature>
<evidence type="ECO:0000313" key="2">
    <source>
        <dbReference type="EMBL" id="VEL18135.1"/>
    </source>
</evidence>
<gene>
    <name evidence="2" type="ORF">PXEA_LOCUS11575</name>
</gene>
<feature type="region of interest" description="Disordered" evidence="1">
    <location>
        <begin position="300"/>
        <end position="341"/>
    </location>
</feature>
<sequence length="434" mass="45286">MGSNIESSEPFTLTDTALLQAIPASFSPVPCLHSTTSLNGFSLFTATTASSSSTVSSAPSHAPSHTNTSCPGFLPASSICSSTISSASTMTPISGSTVVTNSAAATPLFASFLPLSQCETQLAQTGLLMVTLDHSQPIQSSPSPDVSTSPRALTTSDRGLPEEQAERFAVRAGSSSLDRNSITTSNIASSHFVTPFSLPTSSSDNSRDPVSNCSPFEERSLLIDVVSLDDDENELTGGLQPSWRASVSGAYSTSGQYSNSISTDLISSVSQVADTRSESQEELGTCQLDTVSSNTDLITNLQADPCPRSTTSSYSSSSFSSSESISSSTSSPISRHLTSPSGSLALRTESLNQAADQACQRPTIQAKAAISDPAIALADTVDVTFRGNPCTRRSSAIKPQLLAERRSPREARRRGYFAANMPSSCSLNQVDAGI</sequence>
<reference evidence="2" key="1">
    <citation type="submission" date="2018-11" db="EMBL/GenBank/DDBJ databases">
        <authorList>
            <consortium name="Pathogen Informatics"/>
        </authorList>
    </citation>
    <scope>NUCLEOTIDE SEQUENCE</scope>
</reference>
<evidence type="ECO:0000313" key="3">
    <source>
        <dbReference type="Proteomes" id="UP000784294"/>
    </source>
</evidence>
<dbReference type="EMBL" id="CAAALY010035782">
    <property type="protein sequence ID" value="VEL18135.1"/>
    <property type="molecule type" value="Genomic_DNA"/>
</dbReference>
<evidence type="ECO:0000256" key="1">
    <source>
        <dbReference type="SAM" id="MobiDB-lite"/>
    </source>
</evidence>
<dbReference type="Proteomes" id="UP000784294">
    <property type="component" value="Unassembled WGS sequence"/>
</dbReference>
<feature type="compositionally biased region" description="Polar residues" evidence="1">
    <location>
        <begin position="135"/>
        <end position="157"/>
    </location>
</feature>
<keyword evidence="3" id="KW-1185">Reference proteome</keyword>